<protein>
    <submittedName>
        <fullName evidence="1">Uncharacterized protein</fullName>
    </submittedName>
</protein>
<keyword evidence="2" id="KW-1185">Reference proteome</keyword>
<sequence>MQRKLLTVTLCTYDGFPVSIQPQGKLAAQSKHRSSGILLSWPPHSLSCATHRWSWPQPPTQATPAECLSTESGLQADCFARPLILFCLFV</sequence>
<name>A0A4Y2HBP1_ARAVE</name>
<accession>A0A4Y2HBP1</accession>
<reference evidence="1 2" key="1">
    <citation type="journal article" date="2019" name="Sci. Rep.">
        <title>Orb-weaving spider Araneus ventricosus genome elucidates the spidroin gene catalogue.</title>
        <authorList>
            <person name="Kono N."/>
            <person name="Nakamura H."/>
            <person name="Ohtoshi R."/>
            <person name="Moran D.A.P."/>
            <person name="Shinohara A."/>
            <person name="Yoshida Y."/>
            <person name="Fujiwara M."/>
            <person name="Mori M."/>
            <person name="Tomita M."/>
            <person name="Arakawa K."/>
        </authorList>
    </citation>
    <scope>NUCLEOTIDE SEQUENCE [LARGE SCALE GENOMIC DNA]</scope>
</reference>
<comment type="caution">
    <text evidence="1">The sequence shown here is derived from an EMBL/GenBank/DDBJ whole genome shotgun (WGS) entry which is preliminary data.</text>
</comment>
<dbReference type="Proteomes" id="UP000499080">
    <property type="component" value="Unassembled WGS sequence"/>
</dbReference>
<proteinExistence type="predicted"/>
<organism evidence="1 2">
    <name type="scientific">Araneus ventricosus</name>
    <name type="common">Orbweaver spider</name>
    <name type="synonym">Epeira ventricosa</name>
    <dbReference type="NCBI Taxonomy" id="182803"/>
    <lineage>
        <taxon>Eukaryota</taxon>
        <taxon>Metazoa</taxon>
        <taxon>Ecdysozoa</taxon>
        <taxon>Arthropoda</taxon>
        <taxon>Chelicerata</taxon>
        <taxon>Arachnida</taxon>
        <taxon>Araneae</taxon>
        <taxon>Araneomorphae</taxon>
        <taxon>Entelegynae</taxon>
        <taxon>Araneoidea</taxon>
        <taxon>Araneidae</taxon>
        <taxon>Araneus</taxon>
    </lineage>
</organism>
<dbReference type="EMBL" id="BGPR01001830">
    <property type="protein sequence ID" value="GBM62704.1"/>
    <property type="molecule type" value="Genomic_DNA"/>
</dbReference>
<dbReference type="AlphaFoldDB" id="A0A4Y2HBP1"/>
<gene>
    <name evidence="1" type="ORF">AVEN_46521_1</name>
</gene>
<evidence type="ECO:0000313" key="1">
    <source>
        <dbReference type="EMBL" id="GBM62704.1"/>
    </source>
</evidence>
<evidence type="ECO:0000313" key="2">
    <source>
        <dbReference type="Proteomes" id="UP000499080"/>
    </source>
</evidence>